<name>A0A0E1NP01_YERPA</name>
<evidence type="ECO:0000313" key="3">
    <source>
        <dbReference type="Proteomes" id="UP000001971"/>
    </source>
</evidence>
<accession>A0A0E1NP01</accession>
<dbReference type="Pfam" id="PF14345">
    <property type="entry name" value="GDYXXLXY"/>
    <property type="match status" value="1"/>
</dbReference>
<dbReference type="AlphaFoldDB" id="A0A0E1NP01"/>
<dbReference type="InterPro" id="IPR025833">
    <property type="entry name" value="GDYXXLXY"/>
</dbReference>
<gene>
    <name evidence="2" type="ordered locus">YPA_2547</name>
</gene>
<dbReference type="Proteomes" id="UP000001971">
    <property type="component" value="Chromosome"/>
</dbReference>
<evidence type="ECO:0000256" key="1">
    <source>
        <dbReference type="SAM" id="Phobius"/>
    </source>
</evidence>
<proteinExistence type="predicted"/>
<dbReference type="KEGG" id="ypa:YPA_2547"/>
<dbReference type="EMBL" id="CP000308">
    <property type="protein sequence ID" value="ABG14510.1"/>
    <property type="molecule type" value="Genomic_DNA"/>
</dbReference>
<dbReference type="HOGENOM" id="CLU_105410_0_0_6"/>
<dbReference type="PATRIC" id="fig|360102.15.peg.1204"/>
<reference evidence="2 3" key="1">
    <citation type="journal article" date="2006" name="J. Bacteriol.">
        <title>Complete genome sequence of Yersinia pestis strains Antiqua and Nepal516: evidence of gene reduction in an emerging pathogen.</title>
        <authorList>
            <person name="Chain P.S."/>
            <person name="Hu P."/>
            <person name="Malfatti S.A."/>
            <person name="Radnedge L."/>
            <person name="Larimer F."/>
            <person name="Vergez L.M."/>
            <person name="Worsham P."/>
            <person name="Chu M.C."/>
            <person name="Andersen G.L."/>
        </authorList>
    </citation>
    <scope>NUCLEOTIDE SEQUENCE [LARGE SCALE GENOMIC DNA]</scope>
    <source>
        <strain evidence="2 3">Antiqua</strain>
    </source>
</reference>
<keyword evidence="1" id="KW-0812">Transmembrane</keyword>
<protein>
    <submittedName>
        <fullName evidence="2">Putative membrane protein</fullName>
    </submittedName>
</protein>
<organism evidence="2 3">
    <name type="scientific">Yersinia pestis bv. Antiqua (strain Antiqua)</name>
    <dbReference type="NCBI Taxonomy" id="360102"/>
    <lineage>
        <taxon>Bacteria</taxon>
        <taxon>Pseudomonadati</taxon>
        <taxon>Pseudomonadota</taxon>
        <taxon>Gammaproteobacteria</taxon>
        <taxon>Enterobacterales</taxon>
        <taxon>Yersiniaceae</taxon>
        <taxon>Yersinia</taxon>
    </lineage>
</organism>
<sequence>MLKRKWLSIAVIIVALIMVNISIYQKQHLLAKGDIIILELAPVDPRSLMQGDYMALSYALVAPFNEQFNAEQEKCREEPLLLCPESKRRLIVELDDRQRATAARIDQGEPLADNQHYLQYRFKGRSIQIGTDAYFFQEGHAEDYVNARYGEFRVAKDGSALLTHLLDADLQRIENK</sequence>
<dbReference type="GeneID" id="57975892"/>
<keyword evidence="1" id="KW-0472">Membrane</keyword>
<evidence type="ECO:0000313" key="2">
    <source>
        <dbReference type="EMBL" id="ABG14510.1"/>
    </source>
</evidence>
<feature type="transmembrane region" description="Helical" evidence="1">
    <location>
        <begin position="6"/>
        <end position="24"/>
    </location>
</feature>
<keyword evidence="1" id="KW-1133">Transmembrane helix</keyword>
<dbReference type="RefSeq" id="WP_002209757.1">
    <property type="nucleotide sequence ID" value="NC_008150.1"/>
</dbReference>